<dbReference type="PANTHER" id="PTHR43364">
    <property type="entry name" value="NADH-SPECIFIC METHYLGLYOXAL REDUCTASE-RELATED"/>
    <property type="match status" value="1"/>
</dbReference>
<dbReference type="FunFam" id="3.20.20.100:FF:000004">
    <property type="entry name" value="Oxidoreductase, aldo/keto reductase"/>
    <property type="match status" value="1"/>
</dbReference>
<keyword evidence="5" id="KW-1185">Reference proteome</keyword>
<evidence type="ECO:0000256" key="2">
    <source>
        <dbReference type="ARBA" id="ARBA00023002"/>
    </source>
</evidence>
<dbReference type="PANTHER" id="PTHR43364:SF9">
    <property type="entry name" value="OXIDOREDUCTASE"/>
    <property type="match status" value="1"/>
</dbReference>
<dbReference type="OrthoDB" id="1720422at2759"/>
<evidence type="ECO:0000313" key="5">
    <source>
        <dbReference type="Proteomes" id="UP000076842"/>
    </source>
</evidence>
<proteinExistence type="predicted"/>
<feature type="domain" description="NADP-dependent oxidoreductase" evidence="3">
    <location>
        <begin position="27"/>
        <end position="343"/>
    </location>
</feature>
<dbReference type="SUPFAM" id="SSF51430">
    <property type="entry name" value="NAD(P)-linked oxidoreductase"/>
    <property type="match status" value="1"/>
</dbReference>
<dbReference type="Gene3D" id="3.20.20.100">
    <property type="entry name" value="NADP-dependent oxidoreductase domain"/>
    <property type="match status" value="1"/>
</dbReference>
<keyword evidence="1" id="KW-0521">NADP</keyword>
<dbReference type="InterPro" id="IPR050523">
    <property type="entry name" value="AKR_Detox_Biosynth"/>
</dbReference>
<gene>
    <name evidence="4" type="ORF">CALCODRAFT_500462</name>
</gene>
<accession>A0A165E1Q8</accession>
<dbReference type="InParanoid" id="A0A165E1Q8"/>
<dbReference type="Proteomes" id="UP000076842">
    <property type="component" value="Unassembled WGS sequence"/>
</dbReference>
<dbReference type="Pfam" id="PF00248">
    <property type="entry name" value="Aldo_ket_red"/>
    <property type="match status" value="1"/>
</dbReference>
<dbReference type="CDD" id="cd19079">
    <property type="entry name" value="AKR_EcYajO-like"/>
    <property type="match status" value="1"/>
</dbReference>
<dbReference type="InterPro" id="IPR036812">
    <property type="entry name" value="NAD(P)_OxRdtase_dom_sf"/>
</dbReference>
<reference evidence="4 5" key="1">
    <citation type="journal article" date="2016" name="Mol. Biol. Evol.">
        <title>Comparative Genomics of Early-Diverging Mushroom-Forming Fungi Provides Insights into the Origins of Lignocellulose Decay Capabilities.</title>
        <authorList>
            <person name="Nagy L.G."/>
            <person name="Riley R."/>
            <person name="Tritt A."/>
            <person name="Adam C."/>
            <person name="Daum C."/>
            <person name="Floudas D."/>
            <person name="Sun H."/>
            <person name="Yadav J.S."/>
            <person name="Pangilinan J."/>
            <person name="Larsson K.H."/>
            <person name="Matsuura K."/>
            <person name="Barry K."/>
            <person name="Labutti K."/>
            <person name="Kuo R."/>
            <person name="Ohm R.A."/>
            <person name="Bhattacharya S.S."/>
            <person name="Shirouzu T."/>
            <person name="Yoshinaga Y."/>
            <person name="Martin F.M."/>
            <person name="Grigoriev I.V."/>
            <person name="Hibbett D.S."/>
        </authorList>
    </citation>
    <scope>NUCLEOTIDE SEQUENCE [LARGE SCALE GENOMIC DNA]</scope>
    <source>
        <strain evidence="4 5">HHB12733</strain>
    </source>
</reference>
<dbReference type="EMBL" id="KV424025">
    <property type="protein sequence ID" value="KZT53926.1"/>
    <property type="molecule type" value="Genomic_DNA"/>
</dbReference>
<protein>
    <submittedName>
        <fullName evidence="4">Aldo/keto reductase</fullName>
    </submittedName>
</protein>
<dbReference type="FunCoup" id="A0A165E1Q8">
    <property type="interactions" value="33"/>
</dbReference>
<evidence type="ECO:0000256" key="1">
    <source>
        <dbReference type="ARBA" id="ARBA00022857"/>
    </source>
</evidence>
<sequence length="352" mass="39705">MSTNDEKPPVKYVRLGNSGLRVSVPIVGCMSFGSSEWSDWVLDADKALPLLKAAYDRGVTTLDTANVYSNGESEKVIAKFIKTYKIPRSKLVILTKCFGMVAEGRPGFFTGTKPYLRDTTEFVNQAGLSRAAIFNAVEASLRRLETDYIDLLQIHRCDMNTPFEETMCALNDLVRSGKVRYIGASSMWAWQFQMYNTVAEAHGWTTFISMQNHYSLLYREEEREMIPYCKYKGIGLIPWAPLAEGHLARPLQKEAHDAEKTSRVDTAMFKKPVTETDKKIIARVEELAKKYNVKMAQIAIAWINTKVTSPIIGMSSPSRLEDAIPVTTFKLTDEDIKYLEELYTPIGIQGHA</sequence>
<organism evidence="4 5">
    <name type="scientific">Calocera cornea HHB12733</name>
    <dbReference type="NCBI Taxonomy" id="1353952"/>
    <lineage>
        <taxon>Eukaryota</taxon>
        <taxon>Fungi</taxon>
        <taxon>Dikarya</taxon>
        <taxon>Basidiomycota</taxon>
        <taxon>Agaricomycotina</taxon>
        <taxon>Dacrymycetes</taxon>
        <taxon>Dacrymycetales</taxon>
        <taxon>Dacrymycetaceae</taxon>
        <taxon>Calocera</taxon>
    </lineage>
</organism>
<dbReference type="GO" id="GO:0005829">
    <property type="term" value="C:cytosol"/>
    <property type="evidence" value="ECO:0007669"/>
    <property type="project" value="UniProtKB-ARBA"/>
</dbReference>
<dbReference type="GO" id="GO:0016491">
    <property type="term" value="F:oxidoreductase activity"/>
    <property type="evidence" value="ECO:0007669"/>
    <property type="project" value="UniProtKB-KW"/>
</dbReference>
<evidence type="ECO:0000313" key="4">
    <source>
        <dbReference type="EMBL" id="KZT53926.1"/>
    </source>
</evidence>
<evidence type="ECO:0000259" key="3">
    <source>
        <dbReference type="Pfam" id="PF00248"/>
    </source>
</evidence>
<dbReference type="InterPro" id="IPR023210">
    <property type="entry name" value="NADP_OxRdtase_dom"/>
</dbReference>
<name>A0A165E1Q8_9BASI</name>
<keyword evidence="2" id="KW-0560">Oxidoreductase</keyword>
<dbReference type="AlphaFoldDB" id="A0A165E1Q8"/>
<dbReference type="STRING" id="1353952.A0A165E1Q8"/>